<keyword evidence="4" id="KW-0479">Metal-binding</keyword>
<dbReference type="Gene3D" id="3.40.1210.10">
    <property type="entry name" value="Survival protein SurE-like phosphatase/nucleotidase"/>
    <property type="match status" value="1"/>
</dbReference>
<keyword evidence="5" id="KW-0378">Hydrolase</keyword>
<dbReference type="OrthoDB" id="9780815at2"/>
<dbReference type="Proteomes" id="UP000199623">
    <property type="component" value="Unassembled WGS sequence"/>
</dbReference>
<sequence length="253" mass="25340">MRALITNDDGIDSPGLLALALAAVDCGLDVVVAAPSVQASGTSASVAAVGDTGRVVSERRSLPGLDAEAYAVAAHPGLISLIACRGGFGGKPDVVLSGVNLGANVGRAVVHSGTVGAALTAQVNDVSALAVSLDVGLDSPDPLWDNAAVAVRAVLPALLDMPAATVLSLNVPNVPQVRGLRWADLARFGTVQSRVDDVGDNEVELVHVYSEDDPTPGSDAALLDEGYATLTALQSVSAVPTTTGLPSPAWPAG</sequence>
<evidence type="ECO:0000313" key="8">
    <source>
        <dbReference type="Proteomes" id="UP000199623"/>
    </source>
</evidence>
<proteinExistence type="inferred from homology"/>
<protein>
    <recommendedName>
        <fullName evidence="3">5'-nucleotidase</fullName>
        <ecNumber evidence="3">3.1.3.5</ecNumber>
    </recommendedName>
</protein>
<evidence type="ECO:0000256" key="2">
    <source>
        <dbReference type="ARBA" id="ARBA00011062"/>
    </source>
</evidence>
<comment type="similarity">
    <text evidence="2">Belongs to the SurE nucleotidase family.</text>
</comment>
<evidence type="ECO:0000256" key="4">
    <source>
        <dbReference type="ARBA" id="ARBA00022723"/>
    </source>
</evidence>
<dbReference type="AlphaFoldDB" id="A0A1G7SNH8"/>
<dbReference type="InterPro" id="IPR030048">
    <property type="entry name" value="SurE"/>
</dbReference>
<accession>A0A1G7SNH8</accession>
<gene>
    <name evidence="7" type="ORF">SAMN05216553_106367</name>
</gene>
<dbReference type="PANTHER" id="PTHR30457:SF0">
    <property type="entry name" value="PHOSPHATASE, PUTATIVE (AFU_ORTHOLOGUE AFUA_4G01070)-RELATED"/>
    <property type="match status" value="1"/>
</dbReference>
<dbReference type="STRING" id="200378.SAMN05216553_106367"/>
<comment type="catalytic activity">
    <reaction evidence="1">
        <text>a ribonucleoside 5'-phosphate + H2O = a ribonucleoside + phosphate</text>
        <dbReference type="Rhea" id="RHEA:12484"/>
        <dbReference type="ChEBI" id="CHEBI:15377"/>
        <dbReference type="ChEBI" id="CHEBI:18254"/>
        <dbReference type="ChEBI" id="CHEBI:43474"/>
        <dbReference type="ChEBI" id="CHEBI:58043"/>
        <dbReference type="EC" id="3.1.3.5"/>
    </reaction>
</comment>
<dbReference type="Pfam" id="PF01975">
    <property type="entry name" value="SurE"/>
    <property type="match status" value="1"/>
</dbReference>
<feature type="domain" description="Survival protein SurE-like phosphatase/nucleotidase" evidence="6">
    <location>
        <begin position="4"/>
        <end position="186"/>
    </location>
</feature>
<dbReference type="RefSeq" id="WP_090050055.1">
    <property type="nucleotide sequence ID" value="NZ_FNCC01000006.1"/>
</dbReference>
<evidence type="ECO:0000313" key="7">
    <source>
        <dbReference type="EMBL" id="SDG24583.1"/>
    </source>
</evidence>
<evidence type="ECO:0000256" key="5">
    <source>
        <dbReference type="ARBA" id="ARBA00022801"/>
    </source>
</evidence>
<organism evidence="7 8">
    <name type="scientific">Lentzea fradiae</name>
    <dbReference type="NCBI Taxonomy" id="200378"/>
    <lineage>
        <taxon>Bacteria</taxon>
        <taxon>Bacillati</taxon>
        <taxon>Actinomycetota</taxon>
        <taxon>Actinomycetes</taxon>
        <taxon>Pseudonocardiales</taxon>
        <taxon>Pseudonocardiaceae</taxon>
        <taxon>Lentzea</taxon>
    </lineage>
</organism>
<name>A0A1G7SNH8_9PSEU</name>
<dbReference type="SUPFAM" id="SSF64167">
    <property type="entry name" value="SurE-like"/>
    <property type="match status" value="1"/>
</dbReference>
<dbReference type="GO" id="GO:0008253">
    <property type="term" value="F:5'-nucleotidase activity"/>
    <property type="evidence" value="ECO:0007669"/>
    <property type="project" value="UniProtKB-EC"/>
</dbReference>
<evidence type="ECO:0000256" key="3">
    <source>
        <dbReference type="ARBA" id="ARBA00012643"/>
    </source>
</evidence>
<reference evidence="8" key="1">
    <citation type="submission" date="2016-10" db="EMBL/GenBank/DDBJ databases">
        <authorList>
            <person name="Varghese N."/>
            <person name="Submissions S."/>
        </authorList>
    </citation>
    <scope>NUCLEOTIDE SEQUENCE [LARGE SCALE GENOMIC DNA]</scope>
    <source>
        <strain evidence="8">CGMCC 4.3506</strain>
    </source>
</reference>
<keyword evidence="8" id="KW-1185">Reference proteome</keyword>
<evidence type="ECO:0000259" key="6">
    <source>
        <dbReference type="Pfam" id="PF01975"/>
    </source>
</evidence>
<dbReference type="InterPro" id="IPR036523">
    <property type="entry name" value="SurE-like_sf"/>
</dbReference>
<dbReference type="EC" id="3.1.3.5" evidence="3"/>
<dbReference type="GO" id="GO:0046872">
    <property type="term" value="F:metal ion binding"/>
    <property type="evidence" value="ECO:0007669"/>
    <property type="project" value="UniProtKB-KW"/>
</dbReference>
<evidence type="ECO:0000256" key="1">
    <source>
        <dbReference type="ARBA" id="ARBA00000815"/>
    </source>
</evidence>
<dbReference type="PANTHER" id="PTHR30457">
    <property type="entry name" value="5'-NUCLEOTIDASE SURE"/>
    <property type="match status" value="1"/>
</dbReference>
<dbReference type="EMBL" id="FNCC01000006">
    <property type="protein sequence ID" value="SDG24583.1"/>
    <property type="molecule type" value="Genomic_DNA"/>
</dbReference>
<dbReference type="InterPro" id="IPR002828">
    <property type="entry name" value="SurE-like_Pase/nucleotidase"/>
</dbReference>